<dbReference type="Proteomes" id="UP000054217">
    <property type="component" value="Unassembled WGS sequence"/>
</dbReference>
<keyword evidence="4 8" id="KW-0863">Zinc-finger</keyword>
<dbReference type="GO" id="GO:0005634">
    <property type="term" value="C:nucleus"/>
    <property type="evidence" value="ECO:0007669"/>
    <property type="project" value="UniProtKB-SubCell"/>
</dbReference>
<keyword evidence="5" id="KW-0862">Zinc</keyword>
<feature type="domain" description="C2H2-type" evidence="10">
    <location>
        <begin position="107"/>
        <end position="134"/>
    </location>
</feature>
<feature type="domain" description="C2H2-type" evidence="10">
    <location>
        <begin position="135"/>
        <end position="160"/>
    </location>
</feature>
<dbReference type="OrthoDB" id="6077919at2759"/>
<evidence type="ECO:0000313" key="11">
    <source>
        <dbReference type="EMBL" id="KIO14187.1"/>
    </source>
</evidence>
<evidence type="ECO:0000256" key="7">
    <source>
        <dbReference type="ARBA" id="ARBA00023242"/>
    </source>
</evidence>
<dbReference type="HOGENOM" id="CLU_1103159_0_0_1"/>
<evidence type="ECO:0000259" key="10">
    <source>
        <dbReference type="PROSITE" id="PS50157"/>
    </source>
</evidence>
<name>A0A0C3KXC2_PISTI</name>
<feature type="region of interest" description="Disordered" evidence="9">
    <location>
        <begin position="1"/>
        <end position="42"/>
    </location>
</feature>
<dbReference type="AlphaFoldDB" id="A0A0C3KXC2"/>
<dbReference type="InterPro" id="IPR013087">
    <property type="entry name" value="Znf_C2H2_type"/>
</dbReference>
<dbReference type="PROSITE" id="PS00028">
    <property type="entry name" value="ZINC_FINGER_C2H2_1"/>
    <property type="match status" value="2"/>
</dbReference>
<dbReference type="Pfam" id="PF00096">
    <property type="entry name" value="zf-C2H2"/>
    <property type="match status" value="1"/>
</dbReference>
<evidence type="ECO:0000256" key="3">
    <source>
        <dbReference type="ARBA" id="ARBA00022737"/>
    </source>
</evidence>
<dbReference type="Gene3D" id="3.30.160.60">
    <property type="entry name" value="Classic Zinc Finger"/>
    <property type="match status" value="2"/>
</dbReference>
<reference evidence="12" key="2">
    <citation type="submission" date="2015-01" db="EMBL/GenBank/DDBJ databases">
        <title>Evolutionary Origins and Diversification of the Mycorrhizal Mutualists.</title>
        <authorList>
            <consortium name="DOE Joint Genome Institute"/>
            <consortium name="Mycorrhizal Genomics Consortium"/>
            <person name="Kohler A."/>
            <person name="Kuo A."/>
            <person name="Nagy L.G."/>
            <person name="Floudas D."/>
            <person name="Copeland A."/>
            <person name="Barry K.W."/>
            <person name="Cichocki N."/>
            <person name="Veneault-Fourrey C."/>
            <person name="LaButti K."/>
            <person name="Lindquist E.A."/>
            <person name="Lipzen A."/>
            <person name="Lundell T."/>
            <person name="Morin E."/>
            <person name="Murat C."/>
            <person name="Riley R."/>
            <person name="Ohm R."/>
            <person name="Sun H."/>
            <person name="Tunlid A."/>
            <person name="Henrissat B."/>
            <person name="Grigoriev I.V."/>
            <person name="Hibbett D.S."/>
            <person name="Martin F."/>
        </authorList>
    </citation>
    <scope>NUCLEOTIDE SEQUENCE [LARGE SCALE GENOMIC DNA]</scope>
    <source>
        <strain evidence="12">Marx 270</strain>
    </source>
</reference>
<dbReference type="EMBL" id="KN831945">
    <property type="protein sequence ID" value="KIO14187.1"/>
    <property type="molecule type" value="Genomic_DNA"/>
</dbReference>
<dbReference type="InParanoid" id="A0A0C3KXC2"/>
<reference evidence="11 12" key="1">
    <citation type="submission" date="2014-04" db="EMBL/GenBank/DDBJ databases">
        <authorList>
            <consortium name="DOE Joint Genome Institute"/>
            <person name="Kuo A."/>
            <person name="Kohler A."/>
            <person name="Costa M.D."/>
            <person name="Nagy L.G."/>
            <person name="Floudas D."/>
            <person name="Copeland A."/>
            <person name="Barry K.W."/>
            <person name="Cichocki N."/>
            <person name="Veneault-Fourrey C."/>
            <person name="LaButti K."/>
            <person name="Lindquist E.A."/>
            <person name="Lipzen A."/>
            <person name="Lundell T."/>
            <person name="Morin E."/>
            <person name="Murat C."/>
            <person name="Sun H."/>
            <person name="Tunlid A."/>
            <person name="Henrissat B."/>
            <person name="Grigoriev I.V."/>
            <person name="Hibbett D.S."/>
            <person name="Martin F."/>
            <person name="Nordberg H.P."/>
            <person name="Cantor M.N."/>
            <person name="Hua S.X."/>
        </authorList>
    </citation>
    <scope>NUCLEOTIDE SEQUENCE [LARGE SCALE GENOMIC DNA]</scope>
    <source>
        <strain evidence="11 12">Marx 270</strain>
    </source>
</reference>
<dbReference type="PANTHER" id="PTHR23235">
    <property type="entry name" value="KRUEPPEL-LIKE TRANSCRIPTION FACTOR"/>
    <property type="match status" value="1"/>
</dbReference>
<dbReference type="InterPro" id="IPR036236">
    <property type="entry name" value="Znf_C2H2_sf"/>
</dbReference>
<evidence type="ECO:0000256" key="1">
    <source>
        <dbReference type="ARBA" id="ARBA00004123"/>
    </source>
</evidence>
<keyword evidence="3" id="KW-0677">Repeat</keyword>
<dbReference type="PROSITE" id="PS50157">
    <property type="entry name" value="ZINC_FINGER_C2H2_2"/>
    <property type="match status" value="2"/>
</dbReference>
<accession>A0A0C3KXC2</accession>
<evidence type="ECO:0000256" key="9">
    <source>
        <dbReference type="SAM" id="MobiDB-lite"/>
    </source>
</evidence>
<protein>
    <recommendedName>
        <fullName evidence="10">C2H2-type domain-containing protein</fullName>
    </recommendedName>
</protein>
<keyword evidence="2" id="KW-0479">Metal-binding</keyword>
<feature type="region of interest" description="Disordered" evidence="9">
    <location>
        <begin position="85"/>
        <end position="105"/>
    </location>
</feature>
<dbReference type="GO" id="GO:0008270">
    <property type="term" value="F:zinc ion binding"/>
    <property type="evidence" value="ECO:0007669"/>
    <property type="project" value="UniProtKB-KW"/>
</dbReference>
<evidence type="ECO:0000256" key="5">
    <source>
        <dbReference type="ARBA" id="ARBA00022833"/>
    </source>
</evidence>
<evidence type="ECO:0000256" key="6">
    <source>
        <dbReference type="ARBA" id="ARBA00023125"/>
    </source>
</evidence>
<comment type="subcellular location">
    <subcellularLocation>
        <location evidence="1">Nucleus</location>
    </subcellularLocation>
</comment>
<dbReference type="SMART" id="SM00355">
    <property type="entry name" value="ZnF_C2H2"/>
    <property type="match status" value="2"/>
</dbReference>
<feature type="compositionally biased region" description="Polar residues" evidence="9">
    <location>
        <begin position="28"/>
        <end position="40"/>
    </location>
</feature>
<dbReference type="SUPFAM" id="SSF57667">
    <property type="entry name" value="beta-beta-alpha zinc fingers"/>
    <property type="match status" value="1"/>
</dbReference>
<evidence type="ECO:0000313" key="12">
    <source>
        <dbReference type="Proteomes" id="UP000054217"/>
    </source>
</evidence>
<dbReference type="STRING" id="870435.A0A0C3KXC2"/>
<dbReference type="FunFam" id="3.30.160.60:FF:000045">
    <property type="entry name" value="ZFP69 zinc finger protein B"/>
    <property type="match status" value="1"/>
</dbReference>
<organism evidence="11 12">
    <name type="scientific">Pisolithus tinctorius Marx 270</name>
    <dbReference type="NCBI Taxonomy" id="870435"/>
    <lineage>
        <taxon>Eukaryota</taxon>
        <taxon>Fungi</taxon>
        <taxon>Dikarya</taxon>
        <taxon>Basidiomycota</taxon>
        <taxon>Agaricomycotina</taxon>
        <taxon>Agaricomycetes</taxon>
        <taxon>Agaricomycetidae</taxon>
        <taxon>Boletales</taxon>
        <taxon>Sclerodermatineae</taxon>
        <taxon>Pisolithaceae</taxon>
        <taxon>Pisolithus</taxon>
    </lineage>
</organism>
<proteinExistence type="predicted"/>
<keyword evidence="7" id="KW-0539">Nucleus</keyword>
<evidence type="ECO:0000256" key="4">
    <source>
        <dbReference type="ARBA" id="ARBA00022771"/>
    </source>
</evidence>
<keyword evidence="12" id="KW-1185">Reference proteome</keyword>
<sequence length="252" mass="27674">MQRVDDPENDQLLQSFQDSGVCDDTETDSAGSSTPKSPSYSLVDVVPEAANAIQQGNFDEISVGTSHFPPPEIPHSVSNPIRSSVNQPSRLAGTPQKAKPLKKQKMHKCEECGKLFPRPSGLSTHMNSHSGAKPHKCPIPECNKWFAVRSNAKRHLVKTHGVTVASNETPSTPTYSVGFEQPVVNDVHDSGKQPSRYRWIPQNATLDENNLFSSPAAYHPLVFAGQRHSYDDLGTSSSLQNETDSNPYHQFL</sequence>
<keyword evidence="6" id="KW-0238">DNA-binding</keyword>
<evidence type="ECO:0000256" key="2">
    <source>
        <dbReference type="ARBA" id="ARBA00022723"/>
    </source>
</evidence>
<dbReference type="GO" id="GO:0003677">
    <property type="term" value="F:DNA binding"/>
    <property type="evidence" value="ECO:0007669"/>
    <property type="project" value="UniProtKB-KW"/>
</dbReference>
<gene>
    <name evidence="11" type="ORF">M404DRAFT_121552</name>
</gene>
<evidence type="ECO:0000256" key="8">
    <source>
        <dbReference type="PROSITE-ProRule" id="PRU00042"/>
    </source>
</evidence>